<dbReference type="GO" id="GO:0016787">
    <property type="term" value="F:hydrolase activity"/>
    <property type="evidence" value="ECO:0007669"/>
    <property type="project" value="UniProtKB-KW"/>
</dbReference>
<dbReference type="Proteomes" id="UP001281447">
    <property type="component" value="Unassembled WGS sequence"/>
</dbReference>
<evidence type="ECO:0000259" key="1">
    <source>
        <dbReference type="Pfam" id="PF13354"/>
    </source>
</evidence>
<protein>
    <submittedName>
        <fullName evidence="2">Serine hydrolase</fullName>
    </submittedName>
</protein>
<dbReference type="EMBL" id="JAWDIP010000003">
    <property type="protein sequence ID" value="MDY0393387.1"/>
    <property type="molecule type" value="Genomic_DNA"/>
</dbReference>
<accession>A0ABU5C252</accession>
<dbReference type="Gene3D" id="3.40.710.10">
    <property type="entry name" value="DD-peptidase/beta-lactamase superfamily"/>
    <property type="match status" value="1"/>
</dbReference>
<dbReference type="Pfam" id="PF13354">
    <property type="entry name" value="Beta-lactamase2"/>
    <property type="match status" value="1"/>
</dbReference>
<keyword evidence="2" id="KW-0378">Hydrolase</keyword>
<keyword evidence="3" id="KW-1185">Reference proteome</keyword>
<sequence length="243" mass="27356">MKDLQSGDTWENEAELSFYPASMIKLPVMAAIFSRFEDEAIDPEDTIALQQDDIVGGSGVLQYMSPGTEITISDLVMLMIIQSDNTATNILIDLAGMELINELIEEIGMHQSKIHHKLMSDVIGRKAENVTTAKDISIFLEQLYEGRIVSNEASAHMIEIMKKQQIRDSLPGKLQYRYPEETIDWQLAHKTGWVPGYRHDAGIFYVQNRSFIAAVFSKGSDDFTSMTALSAIGLEIFEHLNHR</sequence>
<dbReference type="InterPro" id="IPR045155">
    <property type="entry name" value="Beta-lactam_cat"/>
</dbReference>
<dbReference type="PANTHER" id="PTHR35333:SF3">
    <property type="entry name" value="BETA-LACTAMASE-TYPE TRANSPEPTIDASE FOLD CONTAINING PROTEIN"/>
    <property type="match status" value="1"/>
</dbReference>
<comment type="caution">
    <text evidence="2">The sequence shown here is derived from an EMBL/GenBank/DDBJ whole genome shotgun (WGS) entry which is preliminary data.</text>
</comment>
<reference evidence="2 3" key="1">
    <citation type="submission" date="2023-10" db="EMBL/GenBank/DDBJ databases">
        <title>Virgibacillus halophilus 5B73C genome.</title>
        <authorList>
            <person name="Miliotis G."/>
            <person name="Sengupta P."/>
            <person name="Hameed A."/>
            <person name="Chuvochina M."/>
            <person name="Mcdonagh F."/>
            <person name="Simpson A.C."/>
            <person name="Singh N.K."/>
            <person name="Rekha P.D."/>
            <person name="Raman K."/>
            <person name="Hugenholtz P."/>
            <person name="Venkateswaran K."/>
        </authorList>
    </citation>
    <scope>NUCLEOTIDE SEQUENCE [LARGE SCALE GENOMIC DNA]</scope>
    <source>
        <strain evidence="2 3">5B73C</strain>
    </source>
</reference>
<feature type="domain" description="Beta-lactamase class A catalytic" evidence="1">
    <location>
        <begin position="1"/>
        <end position="216"/>
    </location>
</feature>
<dbReference type="SUPFAM" id="SSF56601">
    <property type="entry name" value="beta-lactamase/transpeptidase-like"/>
    <property type="match status" value="1"/>
</dbReference>
<gene>
    <name evidence="2" type="ORF">RWE15_01785</name>
</gene>
<evidence type="ECO:0000313" key="2">
    <source>
        <dbReference type="EMBL" id="MDY0393387.1"/>
    </source>
</evidence>
<organism evidence="2 3">
    <name type="scientific">Tigheibacillus halophilus</name>
    <dbReference type="NCBI Taxonomy" id="361280"/>
    <lineage>
        <taxon>Bacteria</taxon>
        <taxon>Bacillati</taxon>
        <taxon>Bacillota</taxon>
        <taxon>Bacilli</taxon>
        <taxon>Bacillales</taxon>
        <taxon>Bacillaceae</taxon>
        <taxon>Tigheibacillus</taxon>
    </lineage>
</organism>
<dbReference type="PANTHER" id="PTHR35333">
    <property type="entry name" value="BETA-LACTAMASE"/>
    <property type="match status" value="1"/>
</dbReference>
<dbReference type="InterPro" id="IPR000871">
    <property type="entry name" value="Beta-lactam_class-A"/>
</dbReference>
<evidence type="ECO:0000313" key="3">
    <source>
        <dbReference type="Proteomes" id="UP001281447"/>
    </source>
</evidence>
<name>A0ABU5C252_9BACI</name>
<dbReference type="InterPro" id="IPR012338">
    <property type="entry name" value="Beta-lactam/transpept-like"/>
</dbReference>
<proteinExistence type="predicted"/>